<evidence type="ECO:0000313" key="10">
    <source>
        <dbReference type="Proteomes" id="UP001149165"/>
    </source>
</evidence>
<organism evidence="9 10">
    <name type="scientific">Penicillium angulare</name>
    <dbReference type="NCBI Taxonomy" id="116970"/>
    <lineage>
        <taxon>Eukaryota</taxon>
        <taxon>Fungi</taxon>
        <taxon>Dikarya</taxon>
        <taxon>Ascomycota</taxon>
        <taxon>Pezizomycotina</taxon>
        <taxon>Eurotiomycetes</taxon>
        <taxon>Eurotiomycetidae</taxon>
        <taxon>Eurotiales</taxon>
        <taxon>Aspergillaceae</taxon>
        <taxon>Penicillium</taxon>
    </lineage>
</organism>
<dbReference type="InterPro" id="IPR007219">
    <property type="entry name" value="XnlR_reg_dom"/>
</dbReference>
<dbReference type="InterPro" id="IPR001138">
    <property type="entry name" value="Zn2Cys6_DnaBD"/>
</dbReference>
<dbReference type="GO" id="GO:0000978">
    <property type="term" value="F:RNA polymerase II cis-regulatory region sequence-specific DNA binding"/>
    <property type="evidence" value="ECO:0007669"/>
    <property type="project" value="TreeGrafter"/>
</dbReference>
<gene>
    <name evidence="9" type="ORF">N7456_013079</name>
</gene>
<dbReference type="OrthoDB" id="4236860at2759"/>
<sequence length="698" mass="78937">MLSPTAVDRDSNSPPGAGGAVNTGKRKRKVYSCHECRRRKLRCDRGFPSCNRCQRTGQADACIYDGPPPKLALSETPTALAARTPVVMPEASTHEVHRPQIAPSISAGRLSSNLEAERNNGTWQLLSARSAPVFQYEHQRPAVKADNEEPALESSRQDSIRTVIFRGENFRTQYFGGSNPASLIGHLDFTYLLPSQKTIDELVHLYFDNFEPIYRIIHIPSFWDEYIKFSSDHQSTSSAFVVTVLLVMAVASCIVRSDQIRYIGDSSLARERAVMWIEASEFWLRSHSQKNIYLAVWQIRCLLLLAKLVNTVKKKRHWTEAGTLVREAMAAGFHRDPCLLGEKISAFDREMRRRMWATMTELELQASTDRGMTSTSAGIFSDTKGVLNIEDKDLTDEPVELVNQRPMNEYTTSSFLSFSNASFSLRVTLNSVVNDISSSVKYEEVMHYEELITKALQELPPWESIQSPSNNGSLSLLARSLLDIQLRQYLIMLHGPFARQSESTSRHALSRMICFEAAASIIDQHKRLNETQTSALLLLRHDYFRAALVICQNSLISISLRSESRPLYVRALLIVSDDVLLSSNTPIFFEYIEKALALLEDRIVQLGTGYTHHWYISAGRALLKLTCAPEQSAQEGEQAVDRVARQYYRVMASQVDIELAKEKIITLPDNRSLFEHSMENFFGDPEVWVFDSLYPMGV</sequence>
<dbReference type="GO" id="GO:0008270">
    <property type="term" value="F:zinc ion binding"/>
    <property type="evidence" value="ECO:0007669"/>
    <property type="project" value="InterPro"/>
</dbReference>
<dbReference type="GO" id="GO:0001228">
    <property type="term" value="F:DNA-binding transcription activator activity, RNA polymerase II-specific"/>
    <property type="evidence" value="ECO:0007669"/>
    <property type="project" value="TreeGrafter"/>
</dbReference>
<dbReference type="GO" id="GO:0006351">
    <property type="term" value="P:DNA-templated transcription"/>
    <property type="evidence" value="ECO:0007669"/>
    <property type="project" value="InterPro"/>
</dbReference>
<proteinExistence type="predicted"/>
<evidence type="ECO:0000256" key="2">
    <source>
        <dbReference type="ARBA" id="ARBA00022833"/>
    </source>
</evidence>
<keyword evidence="1" id="KW-0479">Metal-binding</keyword>
<keyword evidence="6" id="KW-0539">Nucleus</keyword>
<feature type="domain" description="Zn(2)-C6 fungal-type" evidence="8">
    <location>
        <begin position="32"/>
        <end position="64"/>
    </location>
</feature>
<keyword evidence="10" id="KW-1185">Reference proteome</keyword>
<evidence type="ECO:0000256" key="4">
    <source>
        <dbReference type="ARBA" id="ARBA00023125"/>
    </source>
</evidence>
<keyword evidence="2" id="KW-0862">Zinc</keyword>
<reference evidence="9" key="2">
    <citation type="journal article" date="2023" name="IMA Fungus">
        <title>Comparative genomic study of the Penicillium genus elucidates a diverse pangenome and 15 lateral gene transfer events.</title>
        <authorList>
            <person name="Petersen C."/>
            <person name="Sorensen T."/>
            <person name="Nielsen M.R."/>
            <person name="Sondergaard T.E."/>
            <person name="Sorensen J.L."/>
            <person name="Fitzpatrick D.A."/>
            <person name="Frisvad J.C."/>
            <person name="Nielsen K.L."/>
        </authorList>
    </citation>
    <scope>NUCLEOTIDE SEQUENCE</scope>
    <source>
        <strain evidence="9">IBT 30069</strain>
    </source>
</reference>
<comment type="caution">
    <text evidence="9">The sequence shown here is derived from an EMBL/GenBank/DDBJ whole genome shotgun (WGS) entry which is preliminary data.</text>
</comment>
<accession>A0A9W9EKS3</accession>
<keyword evidence="3" id="KW-0805">Transcription regulation</keyword>
<dbReference type="PANTHER" id="PTHR31944:SF130">
    <property type="entry name" value="ZN(II)2CYS6 TRANSCRIPTION FACTO (EUROFUNG)"/>
    <property type="match status" value="1"/>
</dbReference>
<dbReference type="EMBL" id="JAPQKH010000008">
    <property type="protein sequence ID" value="KAJ5083652.1"/>
    <property type="molecule type" value="Genomic_DNA"/>
</dbReference>
<dbReference type="SMART" id="SM00066">
    <property type="entry name" value="GAL4"/>
    <property type="match status" value="1"/>
</dbReference>
<dbReference type="Pfam" id="PF04082">
    <property type="entry name" value="Fungal_trans"/>
    <property type="match status" value="1"/>
</dbReference>
<dbReference type="InterPro" id="IPR036864">
    <property type="entry name" value="Zn2-C6_fun-type_DNA-bd_sf"/>
</dbReference>
<dbReference type="InterPro" id="IPR051430">
    <property type="entry name" value="Fungal_TF_Env_Response"/>
</dbReference>
<dbReference type="PANTHER" id="PTHR31944">
    <property type="entry name" value="HEME-RESPONSIVE ZINC FINGER TRANSCRIPTION FACTOR HAP1"/>
    <property type="match status" value="1"/>
</dbReference>
<dbReference type="CDD" id="cd00067">
    <property type="entry name" value="GAL4"/>
    <property type="match status" value="1"/>
</dbReference>
<evidence type="ECO:0000256" key="7">
    <source>
        <dbReference type="SAM" id="MobiDB-lite"/>
    </source>
</evidence>
<keyword evidence="5" id="KW-0804">Transcription</keyword>
<dbReference type="PROSITE" id="PS50048">
    <property type="entry name" value="ZN2_CY6_FUNGAL_2"/>
    <property type="match status" value="1"/>
</dbReference>
<feature type="region of interest" description="Disordered" evidence="7">
    <location>
        <begin position="1"/>
        <end position="24"/>
    </location>
</feature>
<dbReference type="Proteomes" id="UP001149165">
    <property type="component" value="Unassembled WGS sequence"/>
</dbReference>
<dbReference type="CDD" id="cd12148">
    <property type="entry name" value="fungal_TF_MHR"/>
    <property type="match status" value="1"/>
</dbReference>
<dbReference type="SUPFAM" id="SSF57701">
    <property type="entry name" value="Zn2/Cys6 DNA-binding domain"/>
    <property type="match status" value="1"/>
</dbReference>
<evidence type="ECO:0000256" key="6">
    <source>
        <dbReference type="ARBA" id="ARBA00023242"/>
    </source>
</evidence>
<keyword evidence="4" id="KW-0238">DNA-binding</keyword>
<protein>
    <recommendedName>
        <fullName evidence="8">Zn(2)-C6 fungal-type domain-containing protein</fullName>
    </recommendedName>
</protein>
<dbReference type="Pfam" id="PF00172">
    <property type="entry name" value="Zn_clus"/>
    <property type="match status" value="1"/>
</dbReference>
<dbReference type="Gene3D" id="4.10.240.10">
    <property type="entry name" value="Zn(2)-C6 fungal-type DNA-binding domain"/>
    <property type="match status" value="1"/>
</dbReference>
<dbReference type="AlphaFoldDB" id="A0A9W9EKS3"/>
<dbReference type="GO" id="GO:0005634">
    <property type="term" value="C:nucleus"/>
    <property type="evidence" value="ECO:0007669"/>
    <property type="project" value="TreeGrafter"/>
</dbReference>
<evidence type="ECO:0000259" key="8">
    <source>
        <dbReference type="PROSITE" id="PS50048"/>
    </source>
</evidence>
<dbReference type="PROSITE" id="PS00463">
    <property type="entry name" value="ZN2_CY6_FUNGAL_1"/>
    <property type="match status" value="1"/>
</dbReference>
<evidence type="ECO:0000313" key="9">
    <source>
        <dbReference type="EMBL" id="KAJ5083652.1"/>
    </source>
</evidence>
<evidence type="ECO:0000256" key="3">
    <source>
        <dbReference type="ARBA" id="ARBA00023015"/>
    </source>
</evidence>
<name>A0A9W9EKS3_9EURO</name>
<evidence type="ECO:0000256" key="5">
    <source>
        <dbReference type="ARBA" id="ARBA00023163"/>
    </source>
</evidence>
<evidence type="ECO:0000256" key="1">
    <source>
        <dbReference type="ARBA" id="ARBA00022723"/>
    </source>
</evidence>
<reference evidence="9" key="1">
    <citation type="submission" date="2022-11" db="EMBL/GenBank/DDBJ databases">
        <authorList>
            <person name="Petersen C."/>
        </authorList>
    </citation>
    <scope>NUCLEOTIDE SEQUENCE</scope>
    <source>
        <strain evidence="9">IBT 30069</strain>
    </source>
</reference>